<feature type="non-terminal residue" evidence="1">
    <location>
        <position position="142"/>
    </location>
</feature>
<keyword evidence="2" id="KW-1185">Reference proteome</keyword>
<name>A0A9N9I573_9GLOM</name>
<sequence>RISSPGHFSAKCSYCPAKWSRGEPQKLEAHLALECPIVDNEIRQIYLLHVAYCDNLEEQSENITENLSEERISSINGSLLKAFVVCDIPFSVIENPFFIDLLQNLCPNYQPPSREILAVRLLDQEYSRVTIKQEIIFEESEN</sequence>
<evidence type="ECO:0000313" key="1">
    <source>
        <dbReference type="EMBL" id="CAG8720506.1"/>
    </source>
</evidence>
<gene>
    <name evidence="1" type="ORF">DERYTH_LOCUS14286</name>
</gene>
<evidence type="ECO:0000313" key="2">
    <source>
        <dbReference type="Proteomes" id="UP000789405"/>
    </source>
</evidence>
<protein>
    <submittedName>
        <fullName evidence="1">19857_t:CDS:1</fullName>
    </submittedName>
</protein>
<dbReference type="OrthoDB" id="2445631at2759"/>
<dbReference type="Proteomes" id="UP000789405">
    <property type="component" value="Unassembled WGS sequence"/>
</dbReference>
<proteinExistence type="predicted"/>
<dbReference type="EMBL" id="CAJVPY010010644">
    <property type="protein sequence ID" value="CAG8720506.1"/>
    <property type="molecule type" value="Genomic_DNA"/>
</dbReference>
<comment type="caution">
    <text evidence="1">The sequence shown here is derived from an EMBL/GenBank/DDBJ whole genome shotgun (WGS) entry which is preliminary data.</text>
</comment>
<dbReference type="AlphaFoldDB" id="A0A9N9I573"/>
<reference evidence="1" key="1">
    <citation type="submission" date="2021-06" db="EMBL/GenBank/DDBJ databases">
        <authorList>
            <person name="Kallberg Y."/>
            <person name="Tangrot J."/>
            <person name="Rosling A."/>
        </authorList>
    </citation>
    <scope>NUCLEOTIDE SEQUENCE</scope>
    <source>
        <strain evidence="1">MA453B</strain>
    </source>
</reference>
<organism evidence="1 2">
    <name type="scientific">Dentiscutata erythropus</name>
    <dbReference type="NCBI Taxonomy" id="1348616"/>
    <lineage>
        <taxon>Eukaryota</taxon>
        <taxon>Fungi</taxon>
        <taxon>Fungi incertae sedis</taxon>
        <taxon>Mucoromycota</taxon>
        <taxon>Glomeromycotina</taxon>
        <taxon>Glomeromycetes</taxon>
        <taxon>Diversisporales</taxon>
        <taxon>Gigasporaceae</taxon>
        <taxon>Dentiscutata</taxon>
    </lineage>
</organism>
<accession>A0A9N9I573</accession>